<dbReference type="PANTHER" id="PTHR45883">
    <property type="entry name" value="HSC70-INTERACTING PROTEIN"/>
    <property type="match status" value="1"/>
</dbReference>
<dbReference type="Gene3D" id="1.25.40.10">
    <property type="entry name" value="Tetratricopeptide repeat domain"/>
    <property type="match status" value="1"/>
</dbReference>
<reference evidence="4" key="1">
    <citation type="submission" date="2025-08" db="UniProtKB">
        <authorList>
            <consortium name="Ensembl"/>
        </authorList>
    </citation>
    <scope>IDENTIFICATION</scope>
</reference>
<evidence type="ECO:0000313" key="4">
    <source>
        <dbReference type="Ensembl" id="ENSBOBP00000008522.1"/>
    </source>
</evidence>
<keyword evidence="1" id="KW-0677">Repeat</keyword>
<dbReference type="InterPro" id="IPR011990">
    <property type="entry name" value="TPR-like_helical_dom_sf"/>
</dbReference>
<proteinExistence type="predicted"/>
<dbReference type="GO" id="GO:0030544">
    <property type="term" value="F:Hsp70 protein binding"/>
    <property type="evidence" value="ECO:0007669"/>
    <property type="project" value="TreeGrafter"/>
</dbReference>
<evidence type="ECO:0000256" key="2">
    <source>
        <dbReference type="ARBA" id="ARBA00022803"/>
    </source>
</evidence>
<keyword evidence="5" id="KW-1185">Reference proteome</keyword>
<dbReference type="PANTHER" id="PTHR45883:SF2">
    <property type="entry name" value="HSC70-INTERACTING PROTEIN"/>
    <property type="match status" value="1"/>
</dbReference>
<organism evidence="4 5">
    <name type="scientific">Bubo bubo</name>
    <name type="common">Eurasian eagle-owl</name>
    <name type="synonym">Strix bubo</name>
    <dbReference type="NCBI Taxonomy" id="30461"/>
    <lineage>
        <taxon>Eukaryota</taxon>
        <taxon>Metazoa</taxon>
        <taxon>Chordata</taxon>
        <taxon>Craniata</taxon>
        <taxon>Vertebrata</taxon>
        <taxon>Euteleostomi</taxon>
        <taxon>Archelosauria</taxon>
        <taxon>Archosauria</taxon>
        <taxon>Dinosauria</taxon>
        <taxon>Saurischia</taxon>
        <taxon>Theropoda</taxon>
        <taxon>Coelurosauria</taxon>
        <taxon>Aves</taxon>
        <taxon>Neognathae</taxon>
        <taxon>Neoaves</taxon>
        <taxon>Telluraves</taxon>
        <taxon>Strigiformes</taxon>
        <taxon>Strigidae</taxon>
        <taxon>Bubo</taxon>
    </lineage>
</organism>
<evidence type="ECO:0000256" key="3">
    <source>
        <dbReference type="SAM" id="MobiDB-lite"/>
    </source>
</evidence>
<dbReference type="AlphaFoldDB" id="A0A8C0ERB5"/>
<evidence type="ECO:0008006" key="6">
    <source>
        <dbReference type="Google" id="ProtNLM"/>
    </source>
</evidence>
<evidence type="ECO:0000256" key="1">
    <source>
        <dbReference type="ARBA" id="ARBA00022737"/>
    </source>
</evidence>
<accession>A0A8C0ERB5</accession>
<dbReference type="SUPFAM" id="SSF48452">
    <property type="entry name" value="TPR-like"/>
    <property type="match status" value="1"/>
</dbReference>
<name>A0A8C0ERB5_BUBBB</name>
<evidence type="ECO:0000313" key="5">
    <source>
        <dbReference type="Proteomes" id="UP000694567"/>
    </source>
</evidence>
<reference evidence="4" key="2">
    <citation type="submission" date="2025-09" db="UniProtKB">
        <authorList>
            <consortium name="Ensembl"/>
        </authorList>
    </citation>
    <scope>IDENTIFICATION</scope>
</reference>
<sequence>MHWQGWGNPWQKRSGVGFRLLKKRKKHSFRLSRSMNRFTFGPSKEPDNDCCGEPEEQKQYLVEKSKLYMEGPCKAEEEKKPSGESKTEDSELSIENEGLSEKAEEALQKIGDNNLMIANKMMKQAIEKEREACHALRAGEFHKTVELFTDIIRFNPQLAVLYVTAIRDCDKAIKINPGSPESYHCQGKAFQLLGHWQKAARDLEPVTKKN</sequence>
<dbReference type="Ensembl" id="ENSBOBT00000008741.1">
    <property type="protein sequence ID" value="ENSBOBP00000008522.1"/>
    <property type="gene ID" value="ENSBOBG00000005531.1"/>
</dbReference>
<feature type="region of interest" description="Disordered" evidence="3">
    <location>
        <begin position="72"/>
        <end position="98"/>
    </location>
</feature>
<dbReference type="Proteomes" id="UP000694567">
    <property type="component" value="Unplaced"/>
</dbReference>
<protein>
    <recommendedName>
        <fullName evidence="6">Hsp70-interacting protein N-terminal domain-containing protein</fullName>
    </recommendedName>
</protein>
<feature type="compositionally biased region" description="Basic and acidic residues" evidence="3">
    <location>
        <begin position="72"/>
        <end position="89"/>
    </location>
</feature>
<keyword evidence="2" id="KW-0802">TPR repeat</keyword>